<evidence type="ECO:0000313" key="2">
    <source>
        <dbReference type="Proteomes" id="UP001054945"/>
    </source>
</evidence>
<keyword evidence="2" id="KW-1185">Reference proteome</keyword>
<comment type="caution">
    <text evidence="1">The sequence shown here is derived from an EMBL/GenBank/DDBJ whole genome shotgun (WGS) entry which is preliminary data.</text>
</comment>
<dbReference type="PANTHER" id="PTHR46424">
    <property type="entry name" value="UBX DOMAIN-CONTAINING PROTEIN 4"/>
    <property type="match status" value="1"/>
</dbReference>
<dbReference type="EMBL" id="BPLR01013123">
    <property type="protein sequence ID" value="GIY58881.1"/>
    <property type="molecule type" value="Genomic_DNA"/>
</dbReference>
<gene>
    <name evidence="1" type="ORF">CEXT_489151</name>
</gene>
<organism evidence="1 2">
    <name type="scientific">Caerostris extrusa</name>
    <name type="common">Bark spider</name>
    <name type="synonym">Caerostris bankana</name>
    <dbReference type="NCBI Taxonomy" id="172846"/>
    <lineage>
        <taxon>Eukaryota</taxon>
        <taxon>Metazoa</taxon>
        <taxon>Ecdysozoa</taxon>
        <taxon>Arthropoda</taxon>
        <taxon>Chelicerata</taxon>
        <taxon>Arachnida</taxon>
        <taxon>Araneae</taxon>
        <taxon>Araneomorphae</taxon>
        <taxon>Entelegynae</taxon>
        <taxon>Araneoidea</taxon>
        <taxon>Araneidae</taxon>
        <taxon>Caerostris</taxon>
    </lineage>
</organism>
<dbReference type="Proteomes" id="UP001054945">
    <property type="component" value="Unassembled WGS sequence"/>
</dbReference>
<sequence length="84" mass="9309">MNWYNGSIPDAVAEAKAGNKLFLVFIEGNDDLSKQMTETYNDPTVAEKLSADTVIALKLTANSVPFMQFLCSFSCFSYTLIIFP</sequence>
<dbReference type="PANTHER" id="PTHR46424:SF1">
    <property type="entry name" value="UBX DOMAIN-CONTAINING PROTEIN 4"/>
    <property type="match status" value="1"/>
</dbReference>
<dbReference type="AlphaFoldDB" id="A0AAV4UM48"/>
<name>A0AAV4UM48_CAEEX</name>
<reference evidence="1 2" key="1">
    <citation type="submission" date="2021-06" db="EMBL/GenBank/DDBJ databases">
        <title>Caerostris extrusa draft genome.</title>
        <authorList>
            <person name="Kono N."/>
            <person name="Arakawa K."/>
        </authorList>
    </citation>
    <scope>NUCLEOTIDE SEQUENCE [LARGE SCALE GENOMIC DNA]</scope>
</reference>
<evidence type="ECO:0000313" key="1">
    <source>
        <dbReference type="EMBL" id="GIY58881.1"/>
    </source>
</evidence>
<dbReference type="GO" id="GO:0005783">
    <property type="term" value="C:endoplasmic reticulum"/>
    <property type="evidence" value="ECO:0007669"/>
    <property type="project" value="TreeGrafter"/>
</dbReference>
<dbReference type="GO" id="GO:0036503">
    <property type="term" value="P:ERAD pathway"/>
    <property type="evidence" value="ECO:0007669"/>
    <property type="project" value="TreeGrafter"/>
</dbReference>
<protein>
    <submittedName>
        <fullName evidence="1">Uncharacterized protein</fullName>
    </submittedName>
</protein>
<accession>A0AAV4UM48</accession>
<proteinExistence type="predicted"/>